<sequence length="209" mass="23116">MTFSYDERRRLADLLIKQGPNAPTLCEGWTTRDLAAHLWVRENRPDAAAGMFVSAAQGHLDAVTAQVLARPYEELVEAWAESPGRFSPVRIVDRWMNLAEHFVHHEDVRRGQWMVDGTLVPARKMSEHEQATLTKAAMIAGRMMLRGASRPVQLRIPGRLTLDVHPRSASGGVVTVTGEPGEVLLWVYGRDAAHVTLSPEGVEPRAAAL</sequence>
<organism evidence="1 3">
    <name type="scientific">Trueperella bernardiae</name>
    <dbReference type="NCBI Taxonomy" id="59561"/>
    <lineage>
        <taxon>Bacteria</taxon>
        <taxon>Bacillati</taxon>
        <taxon>Actinomycetota</taxon>
        <taxon>Actinomycetes</taxon>
        <taxon>Actinomycetales</taxon>
        <taxon>Actinomycetaceae</taxon>
        <taxon>Trueperella</taxon>
    </lineage>
</organism>
<dbReference type="EMBL" id="LNIZ01000004">
    <property type="protein sequence ID" value="KTF04150.1"/>
    <property type="molecule type" value="Genomic_DNA"/>
</dbReference>
<dbReference type="NCBIfam" id="TIGR03085">
    <property type="entry name" value="TIGR03085 family metal-binding protein"/>
    <property type="match status" value="1"/>
</dbReference>
<evidence type="ECO:0000313" key="3">
    <source>
        <dbReference type="Proteomes" id="UP000054404"/>
    </source>
</evidence>
<dbReference type="Proteomes" id="UP001225576">
    <property type="component" value="Unassembled WGS sequence"/>
</dbReference>
<gene>
    <name evidence="1" type="ORF">AQZ59_01126</name>
    <name evidence="2" type="ORF">QP858_08840</name>
</gene>
<dbReference type="RefSeq" id="WP_062613679.1">
    <property type="nucleotide sequence ID" value="NZ_CALTZF010000009.1"/>
</dbReference>
<proteinExistence type="predicted"/>
<dbReference type="Proteomes" id="UP000054404">
    <property type="component" value="Unassembled WGS sequence"/>
</dbReference>
<evidence type="ECO:0000313" key="2">
    <source>
        <dbReference type="EMBL" id="MDK8602562.1"/>
    </source>
</evidence>
<comment type="caution">
    <text evidence="1">The sequence shown here is derived from an EMBL/GenBank/DDBJ whole genome shotgun (WGS) entry which is preliminary data.</text>
</comment>
<dbReference type="InterPro" id="IPR034660">
    <property type="entry name" value="DinB/YfiT-like"/>
</dbReference>
<accession>A0A0W1KJZ0</accession>
<name>A0A0W1KJZ0_9ACTO</name>
<dbReference type="PATRIC" id="fig|59561.3.peg.1116"/>
<evidence type="ECO:0000313" key="1">
    <source>
        <dbReference type="EMBL" id="KTF04150.1"/>
    </source>
</evidence>
<reference evidence="2" key="2">
    <citation type="submission" date="2023-05" db="EMBL/GenBank/DDBJ databases">
        <title>Genomic Catalog of Human Bladder Bacteria.</title>
        <authorList>
            <person name="Du J."/>
        </authorList>
    </citation>
    <scope>NUCLEOTIDE SEQUENCE</scope>
    <source>
        <strain evidence="2">UMB1304A</strain>
    </source>
</reference>
<dbReference type="InterPro" id="IPR017519">
    <property type="entry name" value="CHP03085"/>
</dbReference>
<protein>
    <submittedName>
        <fullName evidence="2">TIGR03085 family metal-binding protein</fullName>
    </submittedName>
</protein>
<dbReference type="SUPFAM" id="SSF109854">
    <property type="entry name" value="DinB/YfiT-like putative metalloenzymes"/>
    <property type="match status" value="1"/>
</dbReference>
<dbReference type="InterPro" id="IPR017517">
    <property type="entry name" value="Maleyloyr_isom"/>
</dbReference>
<keyword evidence="3" id="KW-1185">Reference proteome</keyword>
<reference evidence="1 3" key="1">
    <citation type="submission" date="2015-11" db="EMBL/GenBank/DDBJ databases">
        <title>Draft Genome Sequence of the Type Strain Trueperella bernardiae LCDC 89-0504T, Isolated from Blood Culture.</title>
        <authorList>
            <person name="Bernier A.-M."/>
            <person name="Bernard K."/>
        </authorList>
    </citation>
    <scope>NUCLEOTIDE SEQUENCE [LARGE SCALE GENOMIC DNA]</scope>
    <source>
        <strain evidence="1 3">LCDC 89-0504</strain>
    </source>
</reference>
<dbReference type="EMBL" id="JASPDQ010000025">
    <property type="protein sequence ID" value="MDK8602562.1"/>
    <property type="molecule type" value="Genomic_DNA"/>
</dbReference>
<dbReference type="AlphaFoldDB" id="A0A0W1KJZ0"/>
<dbReference type="OrthoDB" id="3268903at2"/>
<dbReference type="NCBIfam" id="TIGR03083">
    <property type="entry name" value="maleylpyruvate isomerase family mycothiol-dependent enzyme"/>
    <property type="match status" value="1"/>
</dbReference>
<dbReference type="STRING" id="59561.AQZ59_01126"/>